<dbReference type="Pfam" id="PF00575">
    <property type="entry name" value="S1"/>
    <property type="match status" value="1"/>
</dbReference>
<dbReference type="GO" id="GO:0003735">
    <property type="term" value="F:structural constituent of ribosome"/>
    <property type="evidence" value="ECO:0007669"/>
    <property type="project" value="TreeGrafter"/>
</dbReference>
<dbReference type="InterPro" id="IPR050437">
    <property type="entry name" value="Ribos_protein_bS1-like"/>
</dbReference>
<gene>
    <name evidence="2" type="primary">yugI</name>
    <name evidence="2" type="ORF">SNAT2548_LOCUS16413</name>
</gene>
<protein>
    <submittedName>
        <fullName evidence="2">YugI protein</fullName>
    </submittedName>
</protein>
<dbReference type="InterPro" id="IPR012340">
    <property type="entry name" value="NA-bd_OB-fold"/>
</dbReference>
<feature type="domain" description="S1 motif" evidence="1">
    <location>
        <begin position="364"/>
        <end position="438"/>
    </location>
</feature>
<dbReference type="InterPro" id="IPR003029">
    <property type="entry name" value="S1_domain"/>
</dbReference>
<dbReference type="OrthoDB" id="427260at2759"/>
<dbReference type="GO" id="GO:0006412">
    <property type="term" value="P:translation"/>
    <property type="evidence" value="ECO:0007669"/>
    <property type="project" value="TreeGrafter"/>
</dbReference>
<evidence type="ECO:0000313" key="2">
    <source>
        <dbReference type="EMBL" id="CAE7312560.1"/>
    </source>
</evidence>
<dbReference type="Proteomes" id="UP000604046">
    <property type="component" value="Unassembled WGS sequence"/>
</dbReference>
<dbReference type="PANTHER" id="PTHR10724">
    <property type="entry name" value="30S RIBOSOMAL PROTEIN S1"/>
    <property type="match status" value="1"/>
</dbReference>
<dbReference type="Gene3D" id="2.40.50.140">
    <property type="entry name" value="Nucleic acid-binding proteins"/>
    <property type="match status" value="1"/>
</dbReference>
<organism evidence="2 3">
    <name type="scientific">Symbiodinium natans</name>
    <dbReference type="NCBI Taxonomy" id="878477"/>
    <lineage>
        <taxon>Eukaryota</taxon>
        <taxon>Sar</taxon>
        <taxon>Alveolata</taxon>
        <taxon>Dinophyceae</taxon>
        <taxon>Suessiales</taxon>
        <taxon>Symbiodiniaceae</taxon>
        <taxon>Symbiodinium</taxon>
    </lineage>
</organism>
<dbReference type="AlphaFoldDB" id="A0A812NED4"/>
<comment type="caution">
    <text evidence="2">The sequence shown here is derived from an EMBL/GenBank/DDBJ whole genome shotgun (WGS) entry which is preliminary data.</text>
</comment>
<sequence>MSVHPGRWQWQPSSESRWEWMPPETSSQLSAFQSEGLLTVQWQPFGDVEVDVGAGVAHLQGQQLGKVRQVPNWWGADANLAAGVLAACQVQDRGEVEFLLGVESRPWWPTRQVGPLWGFVEPDDRGLTSAMAREAFEESLGVLGSQDQLQACLDSEASAPVSFWPWQSQGRRSPQPAVLRMVNLGSLSHGQQDAVRESFRKRRHRALAAASLAVLATATGPTGSAQPSQPPASHLEVEELIWVNSQFLLQKVEDGQTPWLGDSGGGSLRGFAGDLLREGLRWKRSARFRDFCRGRSEARTTASSVNLCQCIVSRCSAVNVFVESVMTDKDGQQKLFLAMVKDKIGSKSPMQKVDLSGFTDLSADLWLKGTVTRLLNFGAFIRVEPPTGGQPAQGLIHINDIRDGFVSNLEEELSVDDEVQVRVKYVDPSEGVLQLSMLGS</sequence>
<dbReference type="EMBL" id="CAJNDS010002080">
    <property type="protein sequence ID" value="CAE7312560.1"/>
    <property type="molecule type" value="Genomic_DNA"/>
</dbReference>
<dbReference type="PROSITE" id="PS50126">
    <property type="entry name" value="S1"/>
    <property type="match status" value="1"/>
</dbReference>
<dbReference type="GO" id="GO:0003729">
    <property type="term" value="F:mRNA binding"/>
    <property type="evidence" value="ECO:0007669"/>
    <property type="project" value="TreeGrafter"/>
</dbReference>
<name>A0A812NED4_9DINO</name>
<evidence type="ECO:0000259" key="1">
    <source>
        <dbReference type="PROSITE" id="PS50126"/>
    </source>
</evidence>
<dbReference type="SMART" id="SM00316">
    <property type="entry name" value="S1"/>
    <property type="match status" value="1"/>
</dbReference>
<accession>A0A812NED4</accession>
<dbReference type="CDD" id="cd00164">
    <property type="entry name" value="S1_like"/>
    <property type="match status" value="1"/>
</dbReference>
<reference evidence="2" key="1">
    <citation type="submission" date="2021-02" db="EMBL/GenBank/DDBJ databases">
        <authorList>
            <person name="Dougan E. K."/>
            <person name="Rhodes N."/>
            <person name="Thang M."/>
            <person name="Chan C."/>
        </authorList>
    </citation>
    <scope>NUCLEOTIDE SEQUENCE</scope>
</reference>
<dbReference type="SUPFAM" id="SSF50249">
    <property type="entry name" value="Nucleic acid-binding proteins"/>
    <property type="match status" value="1"/>
</dbReference>
<keyword evidence="3" id="KW-1185">Reference proteome</keyword>
<evidence type="ECO:0000313" key="3">
    <source>
        <dbReference type="Proteomes" id="UP000604046"/>
    </source>
</evidence>
<proteinExistence type="predicted"/>